<accession>A0A3B1BWC8</accession>
<evidence type="ECO:0000313" key="1">
    <source>
        <dbReference type="EMBL" id="VAX18801.1"/>
    </source>
</evidence>
<dbReference type="AlphaFoldDB" id="A0A3B1BWC8"/>
<proteinExistence type="predicted"/>
<name>A0A3B1BWC8_9ZZZZ</name>
<dbReference type="PROSITE" id="PS51257">
    <property type="entry name" value="PROKAR_LIPOPROTEIN"/>
    <property type="match status" value="1"/>
</dbReference>
<protein>
    <submittedName>
        <fullName evidence="1">Uncharacterized protein</fullName>
    </submittedName>
</protein>
<sequence length="317" mass="36023">MKHLKSLTINSLIIAMLLFLFSACQEDSSITEPTGGSDYDQIQKVISDDEVIQSFEPNYNEEEAMDLLTNGLAKTIYPVRVGQKMVLVNKNIDINIQGDSAYAFVTNTFKGILFIAASFDEFSTVDSNTVDTLIQKKFTATTTRNVVLVKRNNAINPLRNWKIVKISLPEGGVLTENIKITKMSIYLPNGNEIVVDSPNDYYLTRDPGLRHQLPIIGRGEEVTIRMEVRSKYADDDFVTLTWGAFRSGRHHRSKKLFELVSSEFDGQYYNKVYENTWRANYYPGFKHAIINAMPKQVIHDDETPVETSTWGIPYLVL</sequence>
<dbReference type="EMBL" id="UOGD01000115">
    <property type="protein sequence ID" value="VAX18801.1"/>
    <property type="molecule type" value="Genomic_DNA"/>
</dbReference>
<gene>
    <name evidence="1" type="ORF">MNBD_IGNAVI01-601</name>
</gene>
<organism evidence="1">
    <name type="scientific">hydrothermal vent metagenome</name>
    <dbReference type="NCBI Taxonomy" id="652676"/>
    <lineage>
        <taxon>unclassified sequences</taxon>
        <taxon>metagenomes</taxon>
        <taxon>ecological metagenomes</taxon>
    </lineage>
</organism>
<reference evidence="1" key="1">
    <citation type="submission" date="2018-06" db="EMBL/GenBank/DDBJ databases">
        <authorList>
            <person name="Zhirakovskaya E."/>
        </authorList>
    </citation>
    <scope>NUCLEOTIDE SEQUENCE</scope>
</reference>